<organism evidence="3 4">
    <name type="scientific">Truncatella angustata</name>
    <dbReference type="NCBI Taxonomy" id="152316"/>
    <lineage>
        <taxon>Eukaryota</taxon>
        <taxon>Fungi</taxon>
        <taxon>Dikarya</taxon>
        <taxon>Ascomycota</taxon>
        <taxon>Pezizomycotina</taxon>
        <taxon>Sordariomycetes</taxon>
        <taxon>Xylariomycetidae</taxon>
        <taxon>Amphisphaeriales</taxon>
        <taxon>Sporocadaceae</taxon>
        <taxon>Truncatella</taxon>
    </lineage>
</organism>
<reference evidence="3" key="1">
    <citation type="journal article" date="2021" name="Nat. Commun.">
        <title>Genetic determinants of endophytism in the Arabidopsis root mycobiome.</title>
        <authorList>
            <person name="Mesny F."/>
            <person name="Miyauchi S."/>
            <person name="Thiergart T."/>
            <person name="Pickel B."/>
            <person name="Atanasova L."/>
            <person name="Karlsson M."/>
            <person name="Huettel B."/>
            <person name="Barry K.W."/>
            <person name="Haridas S."/>
            <person name="Chen C."/>
            <person name="Bauer D."/>
            <person name="Andreopoulos W."/>
            <person name="Pangilinan J."/>
            <person name="LaButti K."/>
            <person name="Riley R."/>
            <person name="Lipzen A."/>
            <person name="Clum A."/>
            <person name="Drula E."/>
            <person name="Henrissat B."/>
            <person name="Kohler A."/>
            <person name="Grigoriev I.V."/>
            <person name="Martin F.M."/>
            <person name="Hacquard S."/>
        </authorList>
    </citation>
    <scope>NUCLEOTIDE SEQUENCE</scope>
    <source>
        <strain evidence="3">MPI-SDFR-AT-0073</strain>
    </source>
</reference>
<dbReference type="Proteomes" id="UP000758603">
    <property type="component" value="Unassembled WGS sequence"/>
</dbReference>
<dbReference type="GO" id="GO:0008270">
    <property type="term" value="F:zinc ion binding"/>
    <property type="evidence" value="ECO:0007669"/>
    <property type="project" value="InterPro"/>
</dbReference>
<dbReference type="PANTHER" id="PTHR46910">
    <property type="entry name" value="TRANSCRIPTION FACTOR PDR1"/>
    <property type="match status" value="1"/>
</dbReference>
<proteinExistence type="predicted"/>
<accession>A0A9P8UTB5</accession>
<dbReference type="OrthoDB" id="2123952at2759"/>
<keyword evidence="4" id="KW-1185">Reference proteome</keyword>
<name>A0A9P8UTB5_9PEZI</name>
<dbReference type="Pfam" id="PF04082">
    <property type="entry name" value="Fungal_trans"/>
    <property type="match status" value="1"/>
</dbReference>
<dbReference type="GO" id="GO:0006351">
    <property type="term" value="P:DNA-templated transcription"/>
    <property type="evidence" value="ECO:0007669"/>
    <property type="project" value="InterPro"/>
</dbReference>
<dbReference type="AlphaFoldDB" id="A0A9P8UTB5"/>
<comment type="caution">
    <text evidence="3">The sequence shown here is derived from an EMBL/GenBank/DDBJ whole genome shotgun (WGS) entry which is preliminary data.</text>
</comment>
<dbReference type="EMBL" id="JAGPXC010000002">
    <property type="protein sequence ID" value="KAH6658750.1"/>
    <property type="molecule type" value="Genomic_DNA"/>
</dbReference>
<protein>
    <recommendedName>
        <fullName evidence="2">Xylanolytic transcriptional activator regulatory domain-containing protein</fullName>
    </recommendedName>
</protein>
<dbReference type="PANTHER" id="PTHR46910:SF18">
    <property type="entry name" value="ZN(II)2CYS6 TRANSCRIPTION FACTOR (EUROFUNG)"/>
    <property type="match status" value="1"/>
</dbReference>
<gene>
    <name evidence="3" type="ORF">BKA67DRAFT_514639</name>
</gene>
<dbReference type="CDD" id="cd12148">
    <property type="entry name" value="fungal_TF_MHR"/>
    <property type="match status" value="1"/>
</dbReference>
<dbReference type="InterPro" id="IPR007219">
    <property type="entry name" value="XnlR_reg_dom"/>
</dbReference>
<feature type="domain" description="Xylanolytic transcriptional activator regulatory" evidence="2">
    <location>
        <begin position="152"/>
        <end position="307"/>
    </location>
</feature>
<dbReference type="RefSeq" id="XP_045962984.1">
    <property type="nucleotide sequence ID" value="XM_046097663.1"/>
</dbReference>
<sequence length="531" mass="59672">MIPIENPHTSQNHSQNNSIFCTSPSPYGHHAPDVYDNSAYHGATETNVQFEDVVPPDILEKLVQIFYHTAYPLRPYFHWPTYHAQVQSRQYRSDWGLHIFTMAVCTMAAGRLCDGILMPTGPHPLRVQAAGLFSKCYNAAMDAIPKELSSVPDYYHAMKAKAILAAACLQNGDWKKAAVHLGDYASLSAMSGFCQEFNWPTGLGEIQKQERRRVFWGVYQQEQYISSNFGFASRQREVKAMVKYPVEVFDDDDITEAGVQLWSEHISFMKGFNFCTDLYRILERIEGTIRKRQQAAPTEPGGKIEVFFSEMYTSRKLATDSLHLVSQLYEALPDELKKPRALTGDLRADRYGFISCNVLLTTQTLRMLLVGTGKPNLHLRCAIASELLDELSTIPIAFFHASSTVSLHHLAHIGHMLGGDVQSALPIWTYLQIRNILTVLADFLDKIESDRMITTGLAEKLRTQIRRIDDCMKQGSSGEQEAGLLSMGKSLLPNWHSFPSARSPGSTDRPYVSCIPHLLSVTLMITIEDCA</sequence>
<keyword evidence="1" id="KW-0539">Nucleus</keyword>
<evidence type="ECO:0000259" key="2">
    <source>
        <dbReference type="Pfam" id="PF04082"/>
    </source>
</evidence>
<evidence type="ECO:0000313" key="3">
    <source>
        <dbReference type="EMBL" id="KAH6658750.1"/>
    </source>
</evidence>
<dbReference type="InterPro" id="IPR050987">
    <property type="entry name" value="AtrR-like"/>
</dbReference>
<dbReference type="GeneID" id="70126555"/>
<dbReference type="GO" id="GO:0003700">
    <property type="term" value="F:DNA-binding transcription factor activity"/>
    <property type="evidence" value="ECO:0007669"/>
    <property type="project" value="InterPro"/>
</dbReference>
<evidence type="ECO:0000256" key="1">
    <source>
        <dbReference type="ARBA" id="ARBA00023242"/>
    </source>
</evidence>
<evidence type="ECO:0000313" key="4">
    <source>
        <dbReference type="Proteomes" id="UP000758603"/>
    </source>
</evidence>
<dbReference type="GO" id="GO:0003677">
    <property type="term" value="F:DNA binding"/>
    <property type="evidence" value="ECO:0007669"/>
    <property type="project" value="InterPro"/>
</dbReference>